<keyword evidence="2" id="KW-1185">Reference proteome</keyword>
<organism evidence="1 2">
    <name type="scientific">Halobium palmae</name>
    <dbReference type="NCBI Taxonomy" id="1776492"/>
    <lineage>
        <taxon>Archaea</taxon>
        <taxon>Methanobacteriati</taxon>
        <taxon>Methanobacteriota</taxon>
        <taxon>Stenosarchaea group</taxon>
        <taxon>Halobacteria</taxon>
        <taxon>Halobacteriales</taxon>
        <taxon>Haloferacaceae</taxon>
        <taxon>Halobium</taxon>
    </lineage>
</organism>
<dbReference type="AlphaFoldDB" id="A0ABD5RU04"/>
<name>A0ABD5RU04_9EURY</name>
<evidence type="ECO:0000313" key="1">
    <source>
        <dbReference type="EMBL" id="MFC6722889.1"/>
    </source>
</evidence>
<evidence type="ECO:0000313" key="2">
    <source>
        <dbReference type="Proteomes" id="UP001596328"/>
    </source>
</evidence>
<reference evidence="1 2" key="1">
    <citation type="journal article" date="2019" name="Int. J. Syst. Evol. Microbiol.">
        <title>The Global Catalogue of Microorganisms (GCM) 10K type strain sequencing project: providing services to taxonomists for standard genome sequencing and annotation.</title>
        <authorList>
            <consortium name="The Broad Institute Genomics Platform"/>
            <consortium name="The Broad Institute Genome Sequencing Center for Infectious Disease"/>
            <person name="Wu L."/>
            <person name="Ma J."/>
        </authorList>
    </citation>
    <scope>NUCLEOTIDE SEQUENCE [LARGE SCALE GENOMIC DNA]</scope>
    <source>
        <strain evidence="1 2">NBRC 111368</strain>
    </source>
</reference>
<dbReference type="EMBL" id="JBHSWU010000001">
    <property type="protein sequence ID" value="MFC6722889.1"/>
    <property type="molecule type" value="Genomic_DNA"/>
</dbReference>
<proteinExistence type="predicted"/>
<accession>A0ABD5RU04</accession>
<gene>
    <name evidence="1" type="ORF">ACFQE1_00415</name>
</gene>
<sequence>MYDYVLAYDDTRVARDVYFFSLRRDALRGGAEFVFADELDVESLEFRIARIVEQWVKEKEI</sequence>
<comment type="caution">
    <text evidence="1">The sequence shown here is derived from an EMBL/GenBank/DDBJ whole genome shotgun (WGS) entry which is preliminary data.</text>
</comment>
<protein>
    <submittedName>
        <fullName evidence="1">Uncharacterized protein</fullName>
    </submittedName>
</protein>
<dbReference type="Proteomes" id="UP001596328">
    <property type="component" value="Unassembled WGS sequence"/>
</dbReference>